<proteinExistence type="predicted"/>
<name>A0A316Z6T7_9BASI</name>
<organism evidence="3 4">
    <name type="scientific">Tilletiopsis washingtonensis</name>
    <dbReference type="NCBI Taxonomy" id="58919"/>
    <lineage>
        <taxon>Eukaryota</taxon>
        <taxon>Fungi</taxon>
        <taxon>Dikarya</taxon>
        <taxon>Basidiomycota</taxon>
        <taxon>Ustilaginomycotina</taxon>
        <taxon>Exobasidiomycetes</taxon>
        <taxon>Entylomatales</taxon>
        <taxon>Entylomatales incertae sedis</taxon>
        <taxon>Tilletiopsis</taxon>
    </lineage>
</organism>
<feature type="compositionally biased region" description="Pro residues" evidence="1">
    <location>
        <begin position="55"/>
        <end position="64"/>
    </location>
</feature>
<evidence type="ECO:0000313" key="4">
    <source>
        <dbReference type="Proteomes" id="UP000245946"/>
    </source>
</evidence>
<dbReference type="InterPro" id="IPR047122">
    <property type="entry name" value="Trans-enoyl_RdTase-like"/>
</dbReference>
<dbReference type="SMART" id="SM00829">
    <property type="entry name" value="PKS_ER"/>
    <property type="match status" value="1"/>
</dbReference>
<dbReference type="PANTHER" id="PTHR45348">
    <property type="entry name" value="HYPOTHETICAL OXIDOREDUCTASE (EUROFUNG)"/>
    <property type="match status" value="1"/>
</dbReference>
<dbReference type="Pfam" id="PF08240">
    <property type="entry name" value="ADH_N"/>
    <property type="match status" value="1"/>
</dbReference>
<dbReference type="SUPFAM" id="SSF50129">
    <property type="entry name" value="GroES-like"/>
    <property type="match status" value="1"/>
</dbReference>
<dbReference type="InterPro" id="IPR020843">
    <property type="entry name" value="ER"/>
</dbReference>
<dbReference type="GeneID" id="37272883"/>
<dbReference type="InterPro" id="IPR013154">
    <property type="entry name" value="ADH-like_N"/>
</dbReference>
<gene>
    <name evidence="3" type="ORF">FA09DRAFT_361299</name>
</gene>
<dbReference type="GO" id="GO:0016651">
    <property type="term" value="F:oxidoreductase activity, acting on NAD(P)H"/>
    <property type="evidence" value="ECO:0007669"/>
    <property type="project" value="InterPro"/>
</dbReference>
<sequence length="483" mass="50534">MVSVLAAPSLPLRDASVLSSASASAQSADLAWAYTSQADVVLGGGWDYDEGAAPATPPYVPDPLPSRDDDGSSSSASSRSTSPSPTPTSPGESSAAGTAAKTLSSSGLLVRSTTQGWERSFDLNYDWPVPAIAAPDEVLIRNEVVGLNPVDFKSILYNFGIPDTPWVLGRDVMGTVQAVGSAVSGFSPGDRVWTCADSRDRRAGAYQTRSVSRAAHLCHLPACVSDDEGATLGTGLVTAAVCAYWFLRLPAPASRGGDVLVGSSRRGSQELGGQWLLVYGGGAVTGQYISQLAHLAGLSVLAVASPSNFEHLRTSAGVSACVDRHLDASQQLAQIRELTGGRLRYAVDCVGSSTATLCAQALQQSDVPDVEFIGLAGNPKPVGEAQKEIKIHKISFSTTIYGDDAFAARLFEDLAALLSTRQLLPMRPVVVPHGLAGIRRGLEALRDGTAPRARKLVVRLGETPHQDTTNLGVRAELCWNGVA</sequence>
<dbReference type="InterPro" id="IPR011032">
    <property type="entry name" value="GroES-like_sf"/>
</dbReference>
<feature type="domain" description="Enoyl reductase (ER)" evidence="2">
    <location>
        <begin position="120"/>
        <end position="458"/>
    </location>
</feature>
<evidence type="ECO:0000259" key="2">
    <source>
        <dbReference type="SMART" id="SM00829"/>
    </source>
</evidence>
<dbReference type="PANTHER" id="PTHR45348:SF2">
    <property type="entry name" value="ZINC-TYPE ALCOHOL DEHYDROGENASE-LIKE PROTEIN C2E1P3.01"/>
    <property type="match status" value="1"/>
</dbReference>
<dbReference type="EMBL" id="KZ819295">
    <property type="protein sequence ID" value="PWN97497.1"/>
    <property type="molecule type" value="Genomic_DNA"/>
</dbReference>
<feature type="compositionally biased region" description="Low complexity" evidence="1">
    <location>
        <begin position="72"/>
        <end position="96"/>
    </location>
</feature>
<dbReference type="AlphaFoldDB" id="A0A316Z6T7"/>
<dbReference type="Gene3D" id="3.40.50.720">
    <property type="entry name" value="NAD(P)-binding Rossmann-like Domain"/>
    <property type="match status" value="1"/>
</dbReference>
<dbReference type="InterPro" id="IPR036291">
    <property type="entry name" value="NAD(P)-bd_dom_sf"/>
</dbReference>
<dbReference type="RefSeq" id="XP_025597776.1">
    <property type="nucleotide sequence ID" value="XM_025745339.1"/>
</dbReference>
<dbReference type="STRING" id="58919.A0A316Z6T7"/>
<dbReference type="OrthoDB" id="10257049at2759"/>
<keyword evidence="4" id="KW-1185">Reference proteome</keyword>
<evidence type="ECO:0000313" key="3">
    <source>
        <dbReference type="EMBL" id="PWN97497.1"/>
    </source>
</evidence>
<reference evidence="3 4" key="1">
    <citation type="journal article" date="2018" name="Mol. Biol. Evol.">
        <title>Broad Genomic Sampling Reveals a Smut Pathogenic Ancestry of the Fungal Clade Ustilaginomycotina.</title>
        <authorList>
            <person name="Kijpornyongpan T."/>
            <person name="Mondo S.J."/>
            <person name="Barry K."/>
            <person name="Sandor L."/>
            <person name="Lee J."/>
            <person name="Lipzen A."/>
            <person name="Pangilinan J."/>
            <person name="LaButti K."/>
            <person name="Hainaut M."/>
            <person name="Henrissat B."/>
            <person name="Grigoriev I.V."/>
            <person name="Spatafora J.W."/>
            <person name="Aime M.C."/>
        </authorList>
    </citation>
    <scope>NUCLEOTIDE SEQUENCE [LARGE SCALE GENOMIC DNA]</scope>
    <source>
        <strain evidence="3 4">MCA 4186</strain>
    </source>
</reference>
<dbReference type="SUPFAM" id="SSF51735">
    <property type="entry name" value="NAD(P)-binding Rossmann-fold domains"/>
    <property type="match status" value="1"/>
</dbReference>
<feature type="region of interest" description="Disordered" evidence="1">
    <location>
        <begin position="52"/>
        <end position="98"/>
    </location>
</feature>
<accession>A0A316Z6T7</accession>
<protein>
    <submittedName>
        <fullName evidence="3">GroES-like protein</fullName>
    </submittedName>
</protein>
<dbReference type="Proteomes" id="UP000245946">
    <property type="component" value="Unassembled WGS sequence"/>
</dbReference>
<dbReference type="CDD" id="cd08249">
    <property type="entry name" value="enoyl_reductase_like"/>
    <property type="match status" value="1"/>
</dbReference>
<dbReference type="Gene3D" id="3.90.180.10">
    <property type="entry name" value="Medium-chain alcohol dehydrogenases, catalytic domain"/>
    <property type="match status" value="1"/>
</dbReference>
<evidence type="ECO:0000256" key="1">
    <source>
        <dbReference type="SAM" id="MobiDB-lite"/>
    </source>
</evidence>